<keyword evidence="1" id="KW-0472">Membrane</keyword>
<dbReference type="RefSeq" id="WP_162889305.1">
    <property type="nucleotide sequence ID" value="NZ_CP021330.1"/>
</dbReference>
<dbReference type="Proteomes" id="UP000258927">
    <property type="component" value="Chromosome"/>
</dbReference>
<evidence type="ECO:0000256" key="1">
    <source>
        <dbReference type="SAM" id="Phobius"/>
    </source>
</evidence>
<dbReference type="STRING" id="1122213.GCA_000423365_00808"/>
<feature type="transmembrane region" description="Helical" evidence="1">
    <location>
        <begin position="20"/>
        <end position="38"/>
    </location>
</feature>
<dbReference type="EMBL" id="CP021330">
    <property type="protein sequence ID" value="AVX05621.1"/>
    <property type="molecule type" value="Genomic_DNA"/>
</dbReference>
<name>A0A2R4MHW8_9HYPH</name>
<dbReference type="Pfam" id="PF07811">
    <property type="entry name" value="TadE"/>
    <property type="match status" value="1"/>
</dbReference>
<evidence type="ECO:0000313" key="3">
    <source>
        <dbReference type="EMBL" id="AVX05621.1"/>
    </source>
</evidence>
<evidence type="ECO:0000313" key="4">
    <source>
        <dbReference type="Proteomes" id="UP000258927"/>
    </source>
</evidence>
<gene>
    <name evidence="3" type="ORF">MXMO3_03115</name>
</gene>
<protein>
    <recommendedName>
        <fullName evidence="2">TadE-like domain-containing protein</fullName>
    </recommendedName>
</protein>
<keyword evidence="1" id="KW-0812">Transmembrane</keyword>
<dbReference type="KEGG" id="mmyr:MXMO3_03115"/>
<keyword evidence="4" id="KW-1185">Reference proteome</keyword>
<evidence type="ECO:0000259" key="2">
    <source>
        <dbReference type="Pfam" id="PF07811"/>
    </source>
</evidence>
<reference evidence="3 4" key="1">
    <citation type="submission" date="2017-05" db="EMBL/GenBank/DDBJ databases">
        <title>Genome Analysis of Maritalea myrionectae HL2708#5.</title>
        <authorList>
            <consortium name="Cotde Inc.-PKNU"/>
            <person name="Jang D."/>
            <person name="Oh H.-M."/>
        </authorList>
    </citation>
    <scope>NUCLEOTIDE SEQUENCE [LARGE SCALE GENOMIC DNA]</scope>
    <source>
        <strain evidence="3 4">HL2708#5</strain>
    </source>
</reference>
<dbReference type="AlphaFoldDB" id="A0A2R4MHW8"/>
<organism evidence="3 4">
    <name type="scientific">Maritalea myrionectae</name>
    <dbReference type="NCBI Taxonomy" id="454601"/>
    <lineage>
        <taxon>Bacteria</taxon>
        <taxon>Pseudomonadati</taxon>
        <taxon>Pseudomonadota</taxon>
        <taxon>Alphaproteobacteria</taxon>
        <taxon>Hyphomicrobiales</taxon>
        <taxon>Devosiaceae</taxon>
        <taxon>Maritalea</taxon>
    </lineage>
</organism>
<feature type="domain" description="TadE-like" evidence="2">
    <location>
        <begin position="19"/>
        <end position="50"/>
    </location>
</feature>
<dbReference type="InterPro" id="IPR012495">
    <property type="entry name" value="TadE-like_dom"/>
</dbReference>
<sequence>MYIVQIIRHIRAIWRNDRGISAVEFALILPVMLTLYLGTIDVSTFIILDRKVAVVAGSVADLVARAQDQIATSTVDDYFKAAEFTIKPYDSANLRQRVTSLRIDGDAKAWVLWSRTYNGGSPLTKDSQYVQIPPEFAAANKNKYLIMGEAWNSADPLIGYLFNSTMNYQHRYFFRSRFDGIINLI</sequence>
<keyword evidence="1" id="KW-1133">Transmembrane helix</keyword>
<proteinExistence type="predicted"/>
<accession>A0A2R4MHW8</accession>